<sequence>MKQPEVFKKIGGIIKELQEQYDYLQSNAETLNDLELELFVANTHFLKDHAEILRKLNLLKQAQQPELPLFTEKAVPVPAIEEKKSIADEPKYFEPVVQQKVVERTPFKPEIARPAPKEPVQFELIPPVKEEPTPQIDLSTNGDNYAFEREAELETIRHELIMDDAETWEEDEETLEIESEKLNEEPTNTLAPIIKPEEQVTEAEEPIPTNPEPVVENQPKTEAAPEPEPAKDEKPLSLNQRMAAQLKDKRSFAAEAAQPAEAPIADMKAAISLNDKMLFIKELFNGYPLSYSEAIEIVNRFKSFEEADRFLRTNYVTKNNWEAKTIAFEKFYALLKRRYA</sequence>
<accession>A0A926S1T9</accession>
<reference evidence="2" key="1">
    <citation type="submission" date="2020-09" db="EMBL/GenBank/DDBJ databases">
        <title>Novel species of Mucilaginibacter isolated from a glacier on the Tibetan Plateau.</title>
        <authorList>
            <person name="Liu Q."/>
            <person name="Xin Y.-H."/>
        </authorList>
    </citation>
    <scope>NUCLEOTIDE SEQUENCE</scope>
    <source>
        <strain evidence="2">ZB1P21</strain>
    </source>
</reference>
<feature type="region of interest" description="Disordered" evidence="1">
    <location>
        <begin position="197"/>
        <end position="236"/>
    </location>
</feature>
<comment type="caution">
    <text evidence="2">The sequence shown here is derived from an EMBL/GenBank/DDBJ whole genome shotgun (WGS) entry which is preliminary data.</text>
</comment>
<evidence type="ECO:0000313" key="2">
    <source>
        <dbReference type="EMBL" id="MBD1393162.1"/>
    </source>
</evidence>
<protein>
    <submittedName>
        <fullName evidence="2">Uncharacterized protein</fullName>
    </submittedName>
</protein>
<dbReference type="AlphaFoldDB" id="A0A926S1T9"/>
<evidence type="ECO:0000313" key="3">
    <source>
        <dbReference type="Proteomes" id="UP000619078"/>
    </source>
</evidence>
<dbReference type="EMBL" id="JACWMX010000003">
    <property type="protein sequence ID" value="MBD1393162.1"/>
    <property type="molecule type" value="Genomic_DNA"/>
</dbReference>
<dbReference type="RefSeq" id="WP_191162800.1">
    <property type="nucleotide sequence ID" value="NZ_JACWMX010000003.1"/>
</dbReference>
<gene>
    <name evidence="2" type="ORF">IDJ76_08630</name>
</gene>
<name>A0A926S1T9_9SPHI</name>
<organism evidence="2 3">
    <name type="scientific">Mucilaginibacter glaciei</name>
    <dbReference type="NCBI Taxonomy" id="2772109"/>
    <lineage>
        <taxon>Bacteria</taxon>
        <taxon>Pseudomonadati</taxon>
        <taxon>Bacteroidota</taxon>
        <taxon>Sphingobacteriia</taxon>
        <taxon>Sphingobacteriales</taxon>
        <taxon>Sphingobacteriaceae</taxon>
        <taxon>Mucilaginibacter</taxon>
    </lineage>
</organism>
<keyword evidence="3" id="KW-1185">Reference proteome</keyword>
<dbReference type="Proteomes" id="UP000619078">
    <property type="component" value="Unassembled WGS sequence"/>
</dbReference>
<proteinExistence type="predicted"/>
<evidence type="ECO:0000256" key="1">
    <source>
        <dbReference type="SAM" id="MobiDB-lite"/>
    </source>
</evidence>